<accession>A0A9P5SRM2</accession>
<dbReference type="AlphaFoldDB" id="A0A9P5SRM2"/>
<feature type="region of interest" description="Disordered" evidence="1">
    <location>
        <begin position="401"/>
        <end position="423"/>
    </location>
</feature>
<evidence type="ECO:0000256" key="1">
    <source>
        <dbReference type="SAM" id="MobiDB-lite"/>
    </source>
</evidence>
<feature type="compositionally biased region" description="Polar residues" evidence="1">
    <location>
        <begin position="280"/>
        <end position="305"/>
    </location>
</feature>
<gene>
    <name evidence="2" type="ORF">BG006_002180</name>
</gene>
<evidence type="ECO:0000313" key="2">
    <source>
        <dbReference type="EMBL" id="KAF9334423.1"/>
    </source>
</evidence>
<feature type="compositionally biased region" description="Polar residues" evidence="1">
    <location>
        <begin position="252"/>
        <end position="267"/>
    </location>
</feature>
<comment type="caution">
    <text evidence="2">The sequence shown here is derived from an EMBL/GenBank/DDBJ whole genome shotgun (WGS) entry which is preliminary data.</text>
</comment>
<reference evidence="2" key="1">
    <citation type="journal article" date="2020" name="Fungal Divers.">
        <title>Resolving the Mortierellaceae phylogeny through synthesis of multi-gene phylogenetics and phylogenomics.</title>
        <authorList>
            <person name="Vandepol N."/>
            <person name="Liber J."/>
            <person name="Desiro A."/>
            <person name="Na H."/>
            <person name="Kennedy M."/>
            <person name="Barry K."/>
            <person name="Grigoriev I.V."/>
            <person name="Miller A.N."/>
            <person name="O'Donnell K."/>
            <person name="Stajich J.E."/>
            <person name="Bonito G."/>
        </authorList>
    </citation>
    <scope>NUCLEOTIDE SEQUENCE</scope>
    <source>
        <strain evidence="2">NVP1</strain>
    </source>
</reference>
<feature type="compositionally biased region" description="Low complexity" evidence="1">
    <location>
        <begin position="268"/>
        <end position="279"/>
    </location>
</feature>
<feature type="region of interest" description="Disordered" evidence="1">
    <location>
        <begin position="236"/>
        <end position="330"/>
    </location>
</feature>
<name>A0A9P5SRM2_9FUNG</name>
<proteinExistence type="predicted"/>
<dbReference type="GO" id="GO:0003677">
    <property type="term" value="F:DNA binding"/>
    <property type="evidence" value="ECO:0007669"/>
    <property type="project" value="InterPro"/>
</dbReference>
<feature type="region of interest" description="Disordered" evidence="1">
    <location>
        <begin position="496"/>
        <end position="532"/>
    </location>
</feature>
<feature type="compositionally biased region" description="Basic and acidic residues" evidence="1">
    <location>
        <begin position="496"/>
        <end position="518"/>
    </location>
</feature>
<protein>
    <submittedName>
        <fullName evidence="2">Uncharacterized protein</fullName>
    </submittedName>
</protein>
<sequence length="545" mass="61754">MFDRFQIFGEDFPNFTNLREWSTIKLFRNKDRSEPATVAAVRFTIYAAFNAIGGQGGEQNQRNITIRELSDLGIDISGPVVMGETPLGVSALAGFQNEPYELRRDVIPPLALQRQIFPMIESQHGSMDPAQWKAHCDRVMMDPLAMPSSSSKQGEARTRLFAAARVSKNAYLELTRKEFLNQLLWFRRIVLQDGALFIRDGSLNSCVLHEVFSTREFEQFKTHLLKKMTERHVQMPSLDRGTVSENRPAVQHDQTNSGMSSNAPSTQRGPGPRSSGISSKAPSTQRGPSQRNGGISTSTAPSTERGTSQSNSGTVSSSAPSTQRGPERRQTGIRQRLLNEQSHEAHVILNNVPSDSDQDLHEADGGDSLAADKALQQWIDQDSKRQQQAHRSLSDLLQRVQEQKQKSHERELRRVQQNNGLERANMEGHLGRLEQRYVLQFEDIQSVRRQIVQQDKNIQRLDTAHKLKLQQLQVELATQADQIALQEERLQLLEEERDDRKQEQRRQTQRKLDQRNIERQLPGPPSFGGSGEAYVRVETSGWRLV</sequence>
<dbReference type="InterPro" id="IPR038279">
    <property type="entry name" value="Ndc10_dom2_sf"/>
</dbReference>
<dbReference type="Gene3D" id="1.10.443.20">
    <property type="entry name" value="Centromere DNA-binding protein complex CBF3 subunit, domain 2"/>
    <property type="match status" value="1"/>
</dbReference>
<keyword evidence="3" id="KW-1185">Reference proteome</keyword>
<evidence type="ECO:0000313" key="3">
    <source>
        <dbReference type="Proteomes" id="UP000696485"/>
    </source>
</evidence>
<dbReference type="Proteomes" id="UP000696485">
    <property type="component" value="Unassembled WGS sequence"/>
</dbReference>
<organism evidence="2 3">
    <name type="scientific">Podila minutissima</name>
    <dbReference type="NCBI Taxonomy" id="64525"/>
    <lineage>
        <taxon>Eukaryota</taxon>
        <taxon>Fungi</taxon>
        <taxon>Fungi incertae sedis</taxon>
        <taxon>Mucoromycota</taxon>
        <taxon>Mortierellomycotina</taxon>
        <taxon>Mortierellomycetes</taxon>
        <taxon>Mortierellales</taxon>
        <taxon>Mortierellaceae</taxon>
        <taxon>Podila</taxon>
    </lineage>
</organism>
<feature type="compositionally biased region" description="Basic and acidic residues" evidence="1">
    <location>
        <begin position="401"/>
        <end position="414"/>
    </location>
</feature>
<dbReference type="EMBL" id="JAAAUY010000149">
    <property type="protein sequence ID" value="KAF9334423.1"/>
    <property type="molecule type" value="Genomic_DNA"/>
</dbReference>
<feature type="compositionally biased region" description="Low complexity" evidence="1">
    <location>
        <begin position="306"/>
        <end position="318"/>
    </location>
</feature>